<dbReference type="PROSITE" id="PS50894">
    <property type="entry name" value="HPT"/>
    <property type="match status" value="1"/>
</dbReference>
<dbReference type="PANTHER" id="PTHR45339:SF5">
    <property type="entry name" value="HISTIDINE KINASE"/>
    <property type="match status" value="1"/>
</dbReference>
<dbReference type="Gene3D" id="3.30.565.10">
    <property type="entry name" value="Histidine kinase-like ATPase, C-terminal domain"/>
    <property type="match status" value="1"/>
</dbReference>
<dbReference type="Pfam" id="PF02518">
    <property type="entry name" value="HATPase_c"/>
    <property type="match status" value="1"/>
</dbReference>
<feature type="domain" description="Response regulatory" evidence="10">
    <location>
        <begin position="674"/>
        <end position="796"/>
    </location>
</feature>
<comment type="catalytic activity">
    <reaction evidence="1">
        <text>ATP + protein L-histidine = ADP + protein N-phospho-L-histidine.</text>
        <dbReference type="EC" id="2.7.13.3"/>
    </reaction>
</comment>
<dbReference type="InterPro" id="IPR004358">
    <property type="entry name" value="Sig_transdc_His_kin-like_C"/>
</dbReference>
<dbReference type="PANTHER" id="PTHR45339">
    <property type="entry name" value="HYBRID SIGNAL TRANSDUCTION HISTIDINE KINASE J"/>
    <property type="match status" value="1"/>
</dbReference>
<feature type="modified residue" description="Phosphohistidine" evidence="5">
    <location>
        <position position="892"/>
    </location>
</feature>
<evidence type="ECO:0000256" key="6">
    <source>
        <dbReference type="PROSITE-ProRule" id="PRU00169"/>
    </source>
</evidence>
<evidence type="ECO:0000256" key="4">
    <source>
        <dbReference type="ARBA" id="ARBA00023012"/>
    </source>
</evidence>
<dbReference type="SMART" id="SM00448">
    <property type="entry name" value="REC"/>
    <property type="match status" value="1"/>
</dbReference>
<dbReference type="SMART" id="SM00388">
    <property type="entry name" value="HisKA"/>
    <property type="match status" value="1"/>
</dbReference>
<dbReference type="Proteomes" id="UP000191094">
    <property type="component" value="Unassembled WGS sequence"/>
</dbReference>
<dbReference type="AlphaFoldDB" id="A0A1T0CF94"/>
<evidence type="ECO:0000313" key="12">
    <source>
        <dbReference type="EMBL" id="OOS20959.1"/>
    </source>
</evidence>
<dbReference type="InterPro" id="IPR003661">
    <property type="entry name" value="HisK_dim/P_dom"/>
</dbReference>
<dbReference type="CDD" id="cd17546">
    <property type="entry name" value="REC_hyHK_CKI1_RcsC-like"/>
    <property type="match status" value="1"/>
</dbReference>
<keyword evidence="3 6" id="KW-0597">Phosphoprotein</keyword>
<dbReference type="CDD" id="cd00082">
    <property type="entry name" value="HisKA"/>
    <property type="match status" value="1"/>
</dbReference>
<dbReference type="InterPro" id="IPR001789">
    <property type="entry name" value="Sig_transdc_resp-reg_receiver"/>
</dbReference>
<dbReference type="PRINTS" id="PR00344">
    <property type="entry name" value="BCTRLSENSOR"/>
</dbReference>
<comment type="caution">
    <text evidence="12">The sequence shown here is derived from an EMBL/GenBank/DDBJ whole genome shotgun (WGS) entry which is preliminary data.</text>
</comment>
<evidence type="ECO:0000259" key="9">
    <source>
        <dbReference type="PROSITE" id="PS50109"/>
    </source>
</evidence>
<evidence type="ECO:0000256" key="8">
    <source>
        <dbReference type="SAM" id="Phobius"/>
    </source>
</evidence>
<dbReference type="Pfam" id="PF00512">
    <property type="entry name" value="HisKA"/>
    <property type="match status" value="1"/>
</dbReference>
<keyword evidence="8" id="KW-0812">Transmembrane</keyword>
<dbReference type="CDD" id="cd16922">
    <property type="entry name" value="HATPase_EvgS-ArcB-TorS-like"/>
    <property type="match status" value="1"/>
</dbReference>
<dbReference type="Gene3D" id="3.40.50.2300">
    <property type="match status" value="1"/>
</dbReference>
<dbReference type="Gene3D" id="1.20.120.160">
    <property type="entry name" value="HPT domain"/>
    <property type="match status" value="1"/>
</dbReference>
<dbReference type="Pfam" id="PF01627">
    <property type="entry name" value="Hpt"/>
    <property type="match status" value="1"/>
</dbReference>
<dbReference type="Pfam" id="PF00072">
    <property type="entry name" value="Response_reg"/>
    <property type="match status" value="1"/>
</dbReference>
<accession>A0A1T0CF94</accession>
<feature type="region of interest" description="Disordered" evidence="7">
    <location>
        <begin position="956"/>
        <end position="985"/>
    </location>
</feature>
<dbReference type="InterPro" id="IPR003594">
    <property type="entry name" value="HATPase_dom"/>
</dbReference>
<dbReference type="SUPFAM" id="SSF47384">
    <property type="entry name" value="Homodimeric domain of signal transducing histidine kinase"/>
    <property type="match status" value="1"/>
</dbReference>
<evidence type="ECO:0000256" key="1">
    <source>
        <dbReference type="ARBA" id="ARBA00000085"/>
    </source>
</evidence>
<evidence type="ECO:0000256" key="2">
    <source>
        <dbReference type="ARBA" id="ARBA00012438"/>
    </source>
</evidence>
<dbReference type="SUPFAM" id="SSF47226">
    <property type="entry name" value="Histidine-containing phosphotransfer domain, HPT domain"/>
    <property type="match status" value="1"/>
</dbReference>
<dbReference type="GO" id="GO:0005886">
    <property type="term" value="C:plasma membrane"/>
    <property type="evidence" value="ECO:0007669"/>
    <property type="project" value="UniProtKB-SubCell"/>
</dbReference>
<dbReference type="Gene3D" id="1.10.287.130">
    <property type="match status" value="1"/>
</dbReference>
<dbReference type="EMBL" id="MUYT01000006">
    <property type="protein sequence ID" value="OOS20959.1"/>
    <property type="molecule type" value="Genomic_DNA"/>
</dbReference>
<dbReference type="InterPro" id="IPR011006">
    <property type="entry name" value="CheY-like_superfamily"/>
</dbReference>
<dbReference type="PROSITE" id="PS50109">
    <property type="entry name" value="HIS_KIN"/>
    <property type="match status" value="1"/>
</dbReference>
<keyword evidence="13" id="KW-1185">Reference proteome</keyword>
<dbReference type="InterPro" id="IPR036097">
    <property type="entry name" value="HisK_dim/P_sf"/>
</dbReference>
<dbReference type="SUPFAM" id="SSF55874">
    <property type="entry name" value="ATPase domain of HSP90 chaperone/DNA topoisomerase II/histidine kinase"/>
    <property type="match status" value="1"/>
</dbReference>
<feature type="region of interest" description="Disordered" evidence="7">
    <location>
        <begin position="799"/>
        <end position="836"/>
    </location>
</feature>
<feature type="compositionally biased region" description="Polar residues" evidence="7">
    <location>
        <begin position="956"/>
        <end position="965"/>
    </location>
</feature>
<reference evidence="12 13" key="1">
    <citation type="submission" date="2017-02" db="EMBL/GenBank/DDBJ databases">
        <title>Draft genome sequence of Moraxella lincolnii CCUG 9405T type strain.</title>
        <authorList>
            <person name="Salva-Serra F."/>
            <person name="Engstrom-Jakobsson H."/>
            <person name="Thorell K."/>
            <person name="Jaen-Luchoro D."/>
            <person name="Gonzales-Siles L."/>
            <person name="Karlsson R."/>
            <person name="Yazdan S."/>
            <person name="Boulund F."/>
            <person name="Johnning A."/>
            <person name="Engstrand L."/>
            <person name="Kristiansson E."/>
            <person name="Moore E."/>
        </authorList>
    </citation>
    <scope>NUCLEOTIDE SEQUENCE [LARGE SCALE GENOMIC DNA]</scope>
    <source>
        <strain evidence="12 13">CCUG 9405</strain>
    </source>
</reference>
<feature type="compositionally biased region" description="Basic and acidic residues" evidence="7">
    <location>
        <begin position="814"/>
        <end position="836"/>
    </location>
</feature>
<protein>
    <recommendedName>
        <fullName evidence="2">histidine kinase</fullName>
        <ecNumber evidence="2">2.7.13.3</ecNumber>
    </recommendedName>
</protein>
<evidence type="ECO:0000256" key="7">
    <source>
        <dbReference type="SAM" id="MobiDB-lite"/>
    </source>
</evidence>
<dbReference type="EC" id="2.7.13.3" evidence="2"/>
<name>A0A1T0CF94_9GAMM</name>
<dbReference type="GO" id="GO:0005524">
    <property type="term" value="F:ATP binding"/>
    <property type="evidence" value="ECO:0007669"/>
    <property type="project" value="UniProtKB-KW"/>
</dbReference>
<evidence type="ECO:0000256" key="5">
    <source>
        <dbReference type="PROSITE-ProRule" id="PRU00110"/>
    </source>
</evidence>
<evidence type="ECO:0000259" key="11">
    <source>
        <dbReference type="PROSITE" id="PS50894"/>
    </source>
</evidence>
<proteinExistence type="predicted"/>
<dbReference type="InterPro" id="IPR036641">
    <property type="entry name" value="HPT_dom_sf"/>
</dbReference>
<evidence type="ECO:0000259" key="10">
    <source>
        <dbReference type="PROSITE" id="PS50110"/>
    </source>
</evidence>
<organism evidence="12 13">
    <name type="scientific">Lwoffella lincolnii</name>
    <dbReference type="NCBI Taxonomy" id="90241"/>
    <lineage>
        <taxon>Bacteria</taxon>
        <taxon>Pseudomonadati</taxon>
        <taxon>Pseudomonadota</taxon>
        <taxon>Gammaproteobacteria</taxon>
        <taxon>Moraxellales</taxon>
        <taxon>Moraxellaceae</taxon>
        <taxon>Lwoffella</taxon>
    </lineage>
</organism>
<evidence type="ECO:0000256" key="3">
    <source>
        <dbReference type="ARBA" id="ARBA00022553"/>
    </source>
</evidence>
<dbReference type="InterPro" id="IPR005467">
    <property type="entry name" value="His_kinase_dom"/>
</dbReference>
<feature type="domain" description="HPt" evidence="11">
    <location>
        <begin position="853"/>
        <end position="953"/>
    </location>
</feature>
<feature type="modified residue" description="4-aspartylphosphate" evidence="6">
    <location>
        <position position="726"/>
    </location>
</feature>
<dbReference type="PROSITE" id="PS50110">
    <property type="entry name" value="RESPONSE_REGULATORY"/>
    <property type="match status" value="1"/>
</dbReference>
<sequence>MSLKQRLDLTSAYGQLILLVFLPICLLAMVGAVLVYTETSRASRNEQQAIAQALLLRYEPAISEQLSVLAQQDTPIHQSSSYQSPPYQPLHQTLLNVKMHTHVHRIGIIDDDGQIVHAVGYQNDVGTEDGGTEYKRQIIADNNRRYWLIINMDNEPIDNANLRIMLALAVTGLFTILMLLLSINGYAKRWVAPIYEMRMYLQRVTIDTLYQPIAVRSEGEINLLQQDLVYTLRRVYSSFQELKEHAEQTEADLRQAFDAMEMQNISIRNARDAAITASAAKSAFLANISHELRTPLNSIDGFSNLLARHGKLSDEQDLYVQTIRKSSAHLLALVNDVLDFSKIEAGKLELEYHEFSLYDVIYDVADMLSPLASEKGLRLAVNYYHDVPMRMVGDALRIKQVLTNLVGNAIKFTDVGQVLIQVRVDEDKDNQLLIAIQDTGRGVAKEDQAHLFQSFSQGDPSTTRQYGGTGLGLVISKQLTRLWGGQIGYWDNEQHNLAKSGSTFWFGLPTQVNMPDVPLAADMPLPILKPIKDLQASFHSKPYRLLAWLESDAVMHALTASLQPLPIHLTQAYGLAELLTALKEHTQPYDYVIVDTVNNTDSDGMTALLKQIRLHYQGDLALYGYQVAIDMGLLSRYQAAVLYEPFGKRQFYGWLDSQKRPTSKPEHLPWQGKRVLAVDDHLPNLLVLDALLAEMGIDVVTATNGFDALEIISSFRQPDIDLIFMDIQMPKMSGHQTAQQIRKIESNGKRRRTPIIALSAHSVADEKANMATSGMDDFIGKPISRPQLQQVLQRWLTPPASAINDPAKASISSVDDKQRQANTNHHDNADKMTDTHTDKSIDWQDALTRAAHNSELAVKLLHMMQDGISDDKDRLQRAWQACDREELAQISHRILGASRYTGVPKIRQASQDFEDKCLLNVKQNNPSQMAMLSPNYELLLEALKEMQTVDLASEIAQQQNQSSHEPANHALPNHEHPYTQANDANAQVDKVTWKML</sequence>
<feature type="transmembrane region" description="Helical" evidence="8">
    <location>
        <begin position="164"/>
        <end position="187"/>
    </location>
</feature>
<keyword evidence="8" id="KW-1133">Transmembrane helix</keyword>
<dbReference type="FunFam" id="3.30.565.10:FF:000010">
    <property type="entry name" value="Sensor histidine kinase RcsC"/>
    <property type="match status" value="1"/>
</dbReference>
<keyword evidence="4" id="KW-0902">Two-component regulatory system</keyword>
<evidence type="ECO:0000313" key="13">
    <source>
        <dbReference type="Proteomes" id="UP000191094"/>
    </source>
</evidence>
<dbReference type="RefSeq" id="WP_240494878.1">
    <property type="nucleotide sequence ID" value="NZ_MUYT01000006.1"/>
</dbReference>
<dbReference type="SMART" id="SM00387">
    <property type="entry name" value="HATPase_c"/>
    <property type="match status" value="1"/>
</dbReference>
<dbReference type="GO" id="GO:0000155">
    <property type="term" value="F:phosphorelay sensor kinase activity"/>
    <property type="evidence" value="ECO:0007669"/>
    <property type="project" value="InterPro"/>
</dbReference>
<gene>
    <name evidence="12" type="ORF">B0682_05160</name>
</gene>
<keyword evidence="8" id="KW-0472">Membrane</keyword>
<dbReference type="STRING" id="90241.B0682_05160"/>
<dbReference type="SUPFAM" id="SSF52172">
    <property type="entry name" value="CheY-like"/>
    <property type="match status" value="1"/>
</dbReference>
<dbReference type="InterPro" id="IPR036890">
    <property type="entry name" value="HATPase_C_sf"/>
</dbReference>
<feature type="transmembrane region" description="Helical" evidence="8">
    <location>
        <begin position="12"/>
        <end position="36"/>
    </location>
</feature>
<feature type="domain" description="Histidine kinase" evidence="9">
    <location>
        <begin position="287"/>
        <end position="512"/>
    </location>
</feature>
<dbReference type="InterPro" id="IPR008207">
    <property type="entry name" value="Sig_transdc_His_kin_Hpt_dom"/>
</dbReference>